<keyword evidence="8 12" id="KW-1133">Transmembrane helix</keyword>
<dbReference type="GO" id="GO:0005886">
    <property type="term" value="C:plasma membrane"/>
    <property type="evidence" value="ECO:0007669"/>
    <property type="project" value="UniProtKB-SubCell"/>
</dbReference>
<dbReference type="EMBL" id="JAPWDV010000001">
    <property type="protein sequence ID" value="KAJ6222470.1"/>
    <property type="molecule type" value="Genomic_DNA"/>
</dbReference>
<accession>A0A9Q0MF44</accession>
<feature type="region of interest" description="Disordered" evidence="13">
    <location>
        <begin position="306"/>
        <end position="361"/>
    </location>
</feature>
<dbReference type="PRINTS" id="PR01262">
    <property type="entry name" value="INNEXIN"/>
</dbReference>
<keyword evidence="16" id="KW-1185">Reference proteome</keyword>
<evidence type="ECO:0000256" key="3">
    <source>
        <dbReference type="ARBA" id="ARBA00022448"/>
    </source>
</evidence>
<dbReference type="InterPro" id="IPR000719">
    <property type="entry name" value="Prot_kinase_dom"/>
</dbReference>
<evidence type="ECO:0000256" key="1">
    <source>
        <dbReference type="ARBA" id="ARBA00004610"/>
    </source>
</evidence>
<keyword evidence="5 12" id="KW-0812">Transmembrane</keyword>
<feature type="transmembrane region" description="Helical" evidence="12">
    <location>
        <begin position="499"/>
        <end position="521"/>
    </location>
</feature>
<dbReference type="GO" id="GO:0005921">
    <property type="term" value="C:gap junction"/>
    <property type="evidence" value="ECO:0007669"/>
    <property type="project" value="UniProtKB-SubCell"/>
</dbReference>
<evidence type="ECO:0000256" key="11">
    <source>
        <dbReference type="ARBA" id="ARBA00023303"/>
    </source>
</evidence>
<evidence type="ECO:0000256" key="8">
    <source>
        <dbReference type="ARBA" id="ARBA00022989"/>
    </source>
</evidence>
<dbReference type="Proteomes" id="UP001142055">
    <property type="component" value="Chromosome 1"/>
</dbReference>
<evidence type="ECO:0000313" key="16">
    <source>
        <dbReference type="Proteomes" id="UP001142055"/>
    </source>
</evidence>
<keyword evidence="7" id="KW-0965">Cell junction</keyword>
<dbReference type="Pfam" id="PF00876">
    <property type="entry name" value="Innexin"/>
    <property type="match status" value="1"/>
</dbReference>
<comment type="similarity">
    <text evidence="12">Belongs to the pannexin family.</text>
</comment>
<sequence>MSEKEQLIGQRIGDSPYLIEQYVSGGAFGQIYLGIHEKTQSKVAVKMERRDAKHRQLYLEFGFYQQLGRCEFMPKIYTFGPVADGLWHALVMDLLGPSLMAMFSKFKHSFTLRCTSALGIRLMQIFEYVHDKGLIYRDVKPENFLMGRPGTHDVYTLFLIDLGLMKHWQLPSGEHIPFAQGKCITGTPQFMSLNMHKAYELSRRDDLQAVMYMLVYLHKGTLPWLQVEAGKDWKGIIQKYGEIKDTITPQELCSNMTNNFTQVFDHIIKLEFEEEPDYQQYIRHFNSILKENRISMNDIDKAFDWDSQQESRSPGISSSYNSINNKSMRDNRRNQRSQRRFSQTSQKKSSRVETRRIRNKKGSRKKKSYCWISQTFLVSSAFSETIGVNVPHPGVDNSFYRKSKSIPVEHTNSITDDWIPERKYYPYYQWICFTFFIQAIIFYLPHYIWKQSESGLIKSLSMDLQVAIMSDEERMKRRKILSDYLFHHFQMYNSYVFKYFFCEFLCLLNVIVQIFGTNLFLDGEFISYGLNIIQNTLLFRETIGPMLGLHQILNQTIESTTSTNPFIFVFPRMTKCTFHYFGSSGDVQRKDALCLLPLNVFHEKIYLFLWFWFAILLLLSILLAIIRIFMIMVCKFRPHILKTRCRFCSFKYLQIICRRGNIGDFFLFYQLGKNLDPIIMQEVVYDVGKRLHRQETYLAFNGNETSRRGVPNSVTNSVDRSKSTKYHQI</sequence>
<comment type="caution">
    <text evidence="15">The sequence shown here is derived from an EMBL/GenBank/DDBJ whole genome shotgun (WGS) entry which is preliminary data.</text>
</comment>
<feature type="transmembrane region" description="Helical" evidence="12">
    <location>
        <begin position="427"/>
        <end position="449"/>
    </location>
</feature>
<keyword evidence="4" id="KW-1003">Cell membrane</keyword>
<feature type="region of interest" description="Disordered" evidence="13">
    <location>
        <begin position="708"/>
        <end position="729"/>
    </location>
</feature>
<evidence type="ECO:0000256" key="7">
    <source>
        <dbReference type="ARBA" id="ARBA00022949"/>
    </source>
</evidence>
<organism evidence="15 16">
    <name type="scientific">Blomia tropicalis</name>
    <name type="common">Mite</name>
    <dbReference type="NCBI Taxonomy" id="40697"/>
    <lineage>
        <taxon>Eukaryota</taxon>
        <taxon>Metazoa</taxon>
        <taxon>Ecdysozoa</taxon>
        <taxon>Arthropoda</taxon>
        <taxon>Chelicerata</taxon>
        <taxon>Arachnida</taxon>
        <taxon>Acari</taxon>
        <taxon>Acariformes</taxon>
        <taxon>Sarcoptiformes</taxon>
        <taxon>Astigmata</taxon>
        <taxon>Glycyphagoidea</taxon>
        <taxon>Echimyopodidae</taxon>
        <taxon>Blomia</taxon>
    </lineage>
</organism>
<comment type="subcellular location">
    <subcellularLocation>
        <location evidence="1">Cell junction</location>
        <location evidence="1">Gap junction</location>
    </subcellularLocation>
    <subcellularLocation>
        <location evidence="2 12">Cell membrane</location>
        <topology evidence="2 12">Multi-pass membrane protein</topology>
    </subcellularLocation>
</comment>
<proteinExistence type="inferred from homology"/>
<evidence type="ECO:0000256" key="5">
    <source>
        <dbReference type="ARBA" id="ARBA00022692"/>
    </source>
</evidence>
<evidence type="ECO:0000256" key="13">
    <source>
        <dbReference type="SAM" id="MobiDB-lite"/>
    </source>
</evidence>
<keyword evidence="9 12" id="KW-0406">Ion transport</keyword>
<dbReference type="PROSITE" id="PS00108">
    <property type="entry name" value="PROTEIN_KINASE_ST"/>
    <property type="match status" value="1"/>
</dbReference>
<evidence type="ECO:0000256" key="9">
    <source>
        <dbReference type="ARBA" id="ARBA00023065"/>
    </source>
</evidence>
<feature type="transmembrane region" description="Helical" evidence="12">
    <location>
        <begin position="605"/>
        <end position="634"/>
    </location>
</feature>
<dbReference type="Pfam" id="PF00069">
    <property type="entry name" value="Pkinase"/>
    <property type="match status" value="1"/>
</dbReference>
<keyword evidence="6" id="KW-0303">Gap junction</keyword>
<dbReference type="InterPro" id="IPR008271">
    <property type="entry name" value="Ser/Thr_kinase_AS"/>
</dbReference>
<keyword evidence="11 12" id="KW-0407">Ion channel</keyword>
<dbReference type="Gene3D" id="1.10.510.10">
    <property type="entry name" value="Transferase(Phosphotransferase) domain 1"/>
    <property type="match status" value="1"/>
</dbReference>
<feature type="domain" description="Protein kinase" evidence="14">
    <location>
        <begin position="17"/>
        <end position="289"/>
    </location>
</feature>
<dbReference type="PROSITE" id="PS51013">
    <property type="entry name" value="PANNEXIN"/>
    <property type="match status" value="1"/>
</dbReference>
<evidence type="ECO:0000256" key="10">
    <source>
        <dbReference type="ARBA" id="ARBA00023136"/>
    </source>
</evidence>
<dbReference type="PROSITE" id="PS50011">
    <property type="entry name" value="PROTEIN_KINASE_DOM"/>
    <property type="match status" value="1"/>
</dbReference>
<evidence type="ECO:0000256" key="2">
    <source>
        <dbReference type="ARBA" id="ARBA00004651"/>
    </source>
</evidence>
<dbReference type="GO" id="GO:0005524">
    <property type="term" value="F:ATP binding"/>
    <property type="evidence" value="ECO:0007669"/>
    <property type="project" value="InterPro"/>
</dbReference>
<protein>
    <recommendedName>
        <fullName evidence="12">Innexin</fullName>
    </recommendedName>
</protein>
<name>A0A9Q0MF44_BLOTA</name>
<evidence type="ECO:0000256" key="4">
    <source>
        <dbReference type="ARBA" id="ARBA00022475"/>
    </source>
</evidence>
<evidence type="ECO:0000259" key="14">
    <source>
        <dbReference type="PROSITE" id="PS50011"/>
    </source>
</evidence>
<dbReference type="PANTHER" id="PTHR11909">
    <property type="entry name" value="CASEIN KINASE-RELATED"/>
    <property type="match status" value="1"/>
</dbReference>
<feature type="compositionally biased region" description="Low complexity" evidence="13">
    <location>
        <begin position="311"/>
        <end position="326"/>
    </location>
</feature>
<dbReference type="GO" id="GO:0034220">
    <property type="term" value="P:monoatomic ion transmembrane transport"/>
    <property type="evidence" value="ECO:0007669"/>
    <property type="project" value="UniProtKB-KW"/>
</dbReference>
<comment type="caution">
    <text evidence="12">Lacks conserved residue(s) required for the propagation of feature annotation.</text>
</comment>
<dbReference type="InterPro" id="IPR050235">
    <property type="entry name" value="CK1_Ser-Thr_kinase"/>
</dbReference>
<evidence type="ECO:0000256" key="6">
    <source>
        <dbReference type="ARBA" id="ARBA00022868"/>
    </source>
</evidence>
<evidence type="ECO:0000313" key="15">
    <source>
        <dbReference type="EMBL" id="KAJ6222470.1"/>
    </source>
</evidence>
<dbReference type="AlphaFoldDB" id="A0A9Q0MF44"/>
<gene>
    <name evidence="12" type="primary">inx</name>
    <name evidence="15" type="ORF">RDWZM_001015</name>
</gene>
<reference evidence="15" key="1">
    <citation type="submission" date="2022-12" db="EMBL/GenBank/DDBJ databases">
        <title>Genome assemblies of Blomia tropicalis.</title>
        <authorList>
            <person name="Cui Y."/>
        </authorList>
    </citation>
    <scope>NUCLEOTIDE SEQUENCE</scope>
    <source>
        <tissue evidence="15">Adult mites</tissue>
    </source>
</reference>
<dbReference type="SUPFAM" id="SSF56112">
    <property type="entry name" value="Protein kinase-like (PK-like)"/>
    <property type="match status" value="1"/>
</dbReference>
<dbReference type="GO" id="GO:0004672">
    <property type="term" value="F:protein kinase activity"/>
    <property type="evidence" value="ECO:0007669"/>
    <property type="project" value="InterPro"/>
</dbReference>
<comment type="function">
    <text evidence="12">Structural component of the gap junctions.</text>
</comment>
<evidence type="ECO:0000256" key="12">
    <source>
        <dbReference type="RuleBase" id="RU010713"/>
    </source>
</evidence>
<dbReference type="SMART" id="SM00220">
    <property type="entry name" value="S_TKc"/>
    <property type="match status" value="1"/>
</dbReference>
<dbReference type="InterPro" id="IPR011009">
    <property type="entry name" value="Kinase-like_dom_sf"/>
</dbReference>
<keyword evidence="10 12" id="KW-0472">Membrane</keyword>
<keyword evidence="3 12" id="KW-0813">Transport</keyword>
<dbReference type="InterPro" id="IPR000990">
    <property type="entry name" value="Innexin"/>
</dbReference>